<sequence length="596" mass="68177">MEKSKITARICTIIGCLFFISSLLWLNYLTPIPENIRLINPNLSTTERAHSTVSQSRTREGLYWVSFETKGTFFALDRLKIRTISCVDSLTTSVLGEVALPKDSNERCRNFSGFKLANTSELLRNNNQWHFAGSSNGYGMGVVLDKDWSEPKLIFGLSCLGIGLLFLLLGLLPKAQLNEKIFVSILLIGAFFLRFYGVFILSPPEMTIFSDMLAYFHRGWELTRNFYEDSQLFQPVGFTLWSLLLRKIGGFDLLNWAQVFTSWGIVVLAFLISRKYFGKIAGIAAIIIAGIHAPQIALASFHLAETTYAFIITFCLWLMVTNQHNQKIRNYFIIGFLLSLAFYFKGNHAFFIPAFAFWILYKERKHFFQGFKKIAVMGVGCALVVLPHMVWTGMKYSKPHFGPTAGALNFVEGKCPSKNNMDSTGTSWMSPLFVQTGENTFKKWPRPFTDQAYFWKEGFNCIVENPAVLLDSLRFVHYLFFGNELWPAMTSPVRHMMKLWNPLSTYFLLPFALFGALVMARRKDAFTEIAALMMLTLFFTVWFFKSEMRFRIPFDGILFIWSSVGASWVIQCIALPAWRKIKVDILSTQSETQNQT</sequence>
<keyword evidence="5 8" id="KW-0812">Transmembrane</keyword>
<evidence type="ECO:0000256" key="8">
    <source>
        <dbReference type="SAM" id="Phobius"/>
    </source>
</evidence>
<feature type="transmembrane region" description="Helical" evidence="8">
    <location>
        <begin position="525"/>
        <end position="544"/>
    </location>
</feature>
<dbReference type="EMBL" id="CP093442">
    <property type="protein sequence ID" value="UOF00677.1"/>
    <property type="molecule type" value="Genomic_DNA"/>
</dbReference>
<comment type="subcellular location">
    <subcellularLocation>
        <location evidence="1">Cell membrane</location>
        <topology evidence="1">Multi-pass membrane protein</topology>
    </subcellularLocation>
</comment>
<evidence type="ECO:0000256" key="2">
    <source>
        <dbReference type="ARBA" id="ARBA00022475"/>
    </source>
</evidence>
<dbReference type="PANTHER" id="PTHR33908">
    <property type="entry name" value="MANNOSYLTRANSFERASE YKCB-RELATED"/>
    <property type="match status" value="1"/>
</dbReference>
<feature type="domain" description="Glycosyltransferase RgtA/B/C/D-like" evidence="9">
    <location>
        <begin position="256"/>
        <end position="391"/>
    </location>
</feature>
<dbReference type="EC" id="2.4.-.-" evidence="10"/>
<dbReference type="InterPro" id="IPR038731">
    <property type="entry name" value="RgtA/B/C-like"/>
</dbReference>
<evidence type="ECO:0000256" key="3">
    <source>
        <dbReference type="ARBA" id="ARBA00022676"/>
    </source>
</evidence>
<dbReference type="InterPro" id="IPR050297">
    <property type="entry name" value="LipidA_mod_glycosyltrf_83"/>
</dbReference>
<gene>
    <name evidence="10" type="ORF">MNR06_13315</name>
</gene>
<protein>
    <submittedName>
        <fullName evidence="10">Glycosyltransferase family 39 protein</fullName>
        <ecNumber evidence="10">2.4.-.-</ecNumber>
    </submittedName>
</protein>
<feature type="transmembrane region" description="Helical" evidence="8">
    <location>
        <begin position="181"/>
        <end position="202"/>
    </location>
</feature>
<evidence type="ECO:0000313" key="11">
    <source>
        <dbReference type="Proteomes" id="UP000830116"/>
    </source>
</evidence>
<feature type="transmembrane region" description="Helical" evidence="8">
    <location>
        <begin position="253"/>
        <end position="273"/>
    </location>
</feature>
<evidence type="ECO:0000313" key="10">
    <source>
        <dbReference type="EMBL" id="UOF00677.1"/>
    </source>
</evidence>
<reference evidence="10" key="1">
    <citation type="submission" date="2022-03" db="EMBL/GenBank/DDBJ databases">
        <title>Genome Identification and Characterization of new species Bdellovibrio reynosense LBG001 sp. nov. from a Mexico soil sample.</title>
        <authorList>
            <person name="Camilli A."/>
            <person name="Ajao Y."/>
            <person name="Guo X."/>
        </authorList>
    </citation>
    <scope>NUCLEOTIDE SEQUENCE</scope>
    <source>
        <strain evidence="10">LBG001</strain>
    </source>
</reference>
<accession>A0ABY4C9T1</accession>
<feature type="transmembrane region" description="Helical" evidence="8">
    <location>
        <begin position="556"/>
        <end position="578"/>
    </location>
</feature>
<keyword evidence="3 10" id="KW-0328">Glycosyltransferase</keyword>
<feature type="transmembrane region" description="Helical" evidence="8">
    <location>
        <begin position="153"/>
        <end position="172"/>
    </location>
</feature>
<name>A0ABY4C9T1_9BACT</name>
<proteinExistence type="predicted"/>
<keyword evidence="6 8" id="KW-1133">Transmembrane helix</keyword>
<feature type="transmembrane region" description="Helical" evidence="8">
    <location>
        <begin position="373"/>
        <end position="391"/>
    </location>
</feature>
<keyword evidence="2" id="KW-1003">Cell membrane</keyword>
<keyword evidence="11" id="KW-1185">Reference proteome</keyword>
<dbReference type="Proteomes" id="UP000830116">
    <property type="component" value="Chromosome"/>
</dbReference>
<feature type="transmembrane region" description="Helical" evidence="8">
    <location>
        <begin position="499"/>
        <end position="519"/>
    </location>
</feature>
<feature type="transmembrane region" description="Helical" evidence="8">
    <location>
        <begin position="7"/>
        <end position="28"/>
    </location>
</feature>
<feature type="transmembrane region" description="Helical" evidence="8">
    <location>
        <begin position="303"/>
        <end position="320"/>
    </location>
</feature>
<keyword evidence="4 10" id="KW-0808">Transferase</keyword>
<evidence type="ECO:0000256" key="5">
    <source>
        <dbReference type="ARBA" id="ARBA00022692"/>
    </source>
</evidence>
<feature type="transmembrane region" description="Helical" evidence="8">
    <location>
        <begin position="280"/>
        <end position="297"/>
    </location>
</feature>
<organism evidence="10 11">
    <name type="scientific">Bdellovibrio reynosensis</name>
    <dbReference type="NCBI Taxonomy" id="2835041"/>
    <lineage>
        <taxon>Bacteria</taxon>
        <taxon>Pseudomonadati</taxon>
        <taxon>Bdellovibrionota</taxon>
        <taxon>Bdellovibrionia</taxon>
        <taxon>Bdellovibrionales</taxon>
        <taxon>Pseudobdellovibrionaceae</taxon>
        <taxon>Bdellovibrio</taxon>
    </lineage>
</organism>
<evidence type="ECO:0000256" key="4">
    <source>
        <dbReference type="ARBA" id="ARBA00022679"/>
    </source>
</evidence>
<dbReference type="PANTHER" id="PTHR33908:SF11">
    <property type="entry name" value="MEMBRANE PROTEIN"/>
    <property type="match status" value="1"/>
</dbReference>
<dbReference type="GO" id="GO:0016757">
    <property type="term" value="F:glycosyltransferase activity"/>
    <property type="evidence" value="ECO:0007669"/>
    <property type="project" value="UniProtKB-KW"/>
</dbReference>
<evidence type="ECO:0000256" key="1">
    <source>
        <dbReference type="ARBA" id="ARBA00004651"/>
    </source>
</evidence>
<dbReference type="Pfam" id="PF13231">
    <property type="entry name" value="PMT_2"/>
    <property type="match status" value="1"/>
</dbReference>
<keyword evidence="7 8" id="KW-0472">Membrane</keyword>
<evidence type="ECO:0000256" key="7">
    <source>
        <dbReference type="ARBA" id="ARBA00023136"/>
    </source>
</evidence>
<feature type="transmembrane region" description="Helical" evidence="8">
    <location>
        <begin position="332"/>
        <end position="361"/>
    </location>
</feature>
<evidence type="ECO:0000256" key="6">
    <source>
        <dbReference type="ARBA" id="ARBA00022989"/>
    </source>
</evidence>
<dbReference type="RefSeq" id="WP_243536851.1">
    <property type="nucleotide sequence ID" value="NZ_CP093442.1"/>
</dbReference>
<evidence type="ECO:0000259" key="9">
    <source>
        <dbReference type="Pfam" id="PF13231"/>
    </source>
</evidence>